<accession>A0A918FKD7</accession>
<gene>
    <name evidence="1" type="ORF">GCM10008957_56780</name>
</gene>
<name>A0A918FKD7_9DEIO</name>
<reference evidence="1" key="2">
    <citation type="submission" date="2020-09" db="EMBL/GenBank/DDBJ databases">
        <authorList>
            <person name="Sun Q."/>
            <person name="Ohkuma M."/>
        </authorList>
    </citation>
    <scope>NUCLEOTIDE SEQUENCE</scope>
    <source>
        <strain evidence="1">JCM 31311</strain>
    </source>
</reference>
<comment type="caution">
    <text evidence="1">The sequence shown here is derived from an EMBL/GenBank/DDBJ whole genome shotgun (WGS) entry which is preliminary data.</text>
</comment>
<evidence type="ECO:0000313" key="1">
    <source>
        <dbReference type="EMBL" id="GGR41597.1"/>
    </source>
</evidence>
<sequence length="63" mass="6912">MLEDLQKASITLNGLPARAAGLVDDKFIRIVTQEPVSGHSYISEQWHFLTAERVLLAGGKFAT</sequence>
<reference evidence="1" key="1">
    <citation type="journal article" date="2014" name="Int. J. Syst. Evol. Microbiol.">
        <title>Complete genome sequence of Corynebacterium casei LMG S-19264T (=DSM 44701T), isolated from a smear-ripened cheese.</title>
        <authorList>
            <consortium name="US DOE Joint Genome Institute (JGI-PGF)"/>
            <person name="Walter F."/>
            <person name="Albersmeier A."/>
            <person name="Kalinowski J."/>
            <person name="Ruckert C."/>
        </authorList>
    </citation>
    <scope>NUCLEOTIDE SEQUENCE</scope>
    <source>
        <strain evidence="1">JCM 31311</strain>
    </source>
</reference>
<organism evidence="1 2">
    <name type="scientific">Deinococcus ruber</name>
    <dbReference type="NCBI Taxonomy" id="1848197"/>
    <lineage>
        <taxon>Bacteria</taxon>
        <taxon>Thermotogati</taxon>
        <taxon>Deinococcota</taxon>
        <taxon>Deinococci</taxon>
        <taxon>Deinococcales</taxon>
        <taxon>Deinococcaceae</taxon>
        <taxon>Deinococcus</taxon>
    </lineage>
</organism>
<evidence type="ECO:0000313" key="2">
    <source>
        <dbReference type="Proteomes" id="UP000603865"/>
    </source>
</evidence>
<dbReference type="AlphaFoldDB" id="A0A918FKD7"/>
<keyword evidence="2" id="KW-1185">Reference proteome</keyword>
<dbReference type="EMBL" id="BMQL01000125">
    <property type="protein sequence ID" value="GGR41597.1"/>
    <property type="molecule type" value="Genomic_DNA"/>
</dbReference>
<proteinExistence type="predicted"/>
<dbReference type="Proteomes" id="UP000603865">
    <property type="component" value="Unassembled WGS sequence"/>
</dbReference>
<protein>
    <submittedName>
        <fullName evidence="1">Uncharacterized protein</fullName>
    </submittedName>
</protein>